<keyword evidence="2" id="KW-1185">Reference proteome</keyword>
<protein>
    <submittedName>
        <fullName evidence="1">Uncharacterized protein</fullName>
    </submittedName>
</protein>
<evidence type="ECO:0000313" key="1">
    <source>
        <dbReference type="EMBL" id="KAI8037168.1"/>
    </source>
</evidence>
<accession>A0A9P9YI54</accession>
<evidence type="ECO:0000313" key="2">
    <source>
        <dbReference type="Proteomes" id="UP001059596"/>
    </source>
</evidence>
<dbReference type="EMBL" id="JAMKOV010000013">
    <property type="protein sequence ID" value="KAI8037168.1"/>
    <property type="molecule type" value="Genomic_DNA"/>
</dbReference>
<name>A0A9P9YI54_9MUSC</name>
<gene>
    <name evidence="1" type="ORF">M5D96_009915</name>
</gene>
<organism evidence="1 2">
    <name type="scientific">Drosophila gunungcola</name>
    <name type="common">fruit fly</name>
    <dbReference type="NCBI Taxonomy" id="103775"/>
    <lineage>
        <taxon>Eukaryota</taxon>
        <taxon>Metazoa</taxon>
        <taxon>Ecdysozoa</taxon>
        <taxon>Arthropoda</taxon>
        <taxon>Hexapoda</taxon>
        <taxon>Insecta</taxon>
        <taxon>Pterygota</taxon>
        <taxon>Neoptera</taxon>
        <taxon>Endopterygota</taxon>
        <taxon>Diptera</taxon>
        <taxon>Brachycera</taxon>
        <taxon>Muscomorpha</taxon>
        <taxon>Ephydroidea</taxon>
        <taxon>Drosophilidae</taxon>
        <taxon>Drosophila</taxon>
        <taxon>Sophophora</taxon>
    </lineage>
</organism>
<comment type="caution">
    <text evidence="1">The sequence shown here is derived from an EMBL/GenBank/DDBJ whole genome shotgun (WGS) entry which is preliminary data.</text>
</comment>
<sequence length="208" mass="22653">MVGVQLSSSQDHLKLKKLTSDLISAIAEANSGKKYGSQWVPSLGKALEEVYTTSSRRCFLFRSLTKKVETLCPKPPTSRISSSAPPILRACIPRWHLLSLVLHAVLPHDLPATLLLSLHTTQLRSQMRPAMVLSTMQAACLPVAADLLATLLSRSLRVNTIMALVTRLTEIKSRVLNATGTAVMKGSSMMFNLGSLVEIFADNKKLSS</sequence>
<dbReference type="AlphaFoldDB" id="A0A9P9YI54"/>
<reference evidence="1" key="1">
    <citation type="journal article" date="2023" name="Genome Biol. Evol.">
        <title>Long-read-based Genome Assembly of Drosophila gunungcola Reveals Fewer Chemosensory Genes in Flower-breeding Species.</title>
        <authorList>
            <person name="Negi A."/>
            <person name="Liao B.Y."/>
            <person name="Yeh S.D."/>
        </authorList>
    </citation>
    <scope>NUCLEOTIDE SEQUENCE</scope>
    <source>
        <strain evidence="1">Sukarami</strain>
    </source>
</reference>
<dbReference type="Proteomes" id="UP001059596">
    <property type="component" value="Unassembled WGS sequence"/>
</dbReference>
<proteinExistence type="predicted"/>